<feature type="binding site" evidence="14">
    <location>
        <position position="617"/>
    </location>
    <ligand>
        <name>Mg(2+)</name>
        <dbReference type="ChEBI" id="CHEBI:18420"/>
    </ligand>
</feature>
<reference evidence="20 21" key="1">
    <citation type="submission" date="2024-12" db="EMBL/GenBank/DDBJ databases">
        <title>The unique morphological basis and parallel evolutionary history of personate flowers in Penstemon.</title>
        <authorList>
            <person name="Depatie T.H."/>
            <person name="Wessinger C.A."/>
        </authorList>
    </citation>
    <scope>NUCLEOTIDE SEQUENCE [LARGE SCALE GENOMIC DNA]</scope>
    <source>
        <strain evidence="20">WTNN_2</strain>
        <tissue evidence="20">Leaf</tissue>
    </source>
</reference>
<dbReference type="SUPFAM" id="SSF56112">
    <property type="entry name" value="Protein kinase-like (PK-like)"/>
    <property type="match status" value="1"/>
</dbReference>
<dbReference type="SMART" id="SM00220">
    <property type="entry name" value="S_TKc"/>
    <property type="match status" value="1"/>
</dbReference>
<dbReference type="PANTHER" id="PTHR46146:SF4">
    <property type="entry name" value="SERINE_THREONINE-PROTEIN KINASE-LIKE PROTEIN CCR4"/>
    <property type="match status" value="1"/>
</dbReference>
<dbReference type="Gene3D" id="2.130.10.30">
    <property type="entry name" value="Regulator of chromosome condensation 1/beta-lactamase-inhibitor protein II"/>
    <property type="match status" value="1"/>
</dbReference>
<keyword evidence="21" id="KW-1185">Reference proteome</keyword>
<keyword evidence="11 17" id="KW-0472">Membrane</keyword>
<evidence type="ECO:0000256" key="12">
    <source>
        <dbReference type="ARBA" id="ARBA00023157"/>
    </source>
</evidence>
<dbReference type="PANTHER" id="PTHR46146">
    <property type="entry name" value="SERINE/THREONINE-PROTEIN KINASE-LIKE PROTEIN CCR4"/>
    <property type="match status" value="1"/>
</dbReference>
<evidence type="ECO:0000256" key="6">
    <source>
        <dbReference type="ARBA" id="ARBA00022729"/>
    </source>
</evidence>
<dbReference type="PROSITE" id="PS50011">
    <property type="entry name" value="PROTEIN_KINASE_DOM"/>
    <property type="match status" value="1"/>
</dbReference>
<organism evidence="20 21">
    <name type="scientific">Penstemon smallii</name>
    <dbReference type="NCBI Taxonomy" id="265156"/>
    <lineage>
        <taxon>Eukaryota</taxon>
        <taxon>Viridiplantae</taxon>
        <taxon>Streptophyta</taxon>
        <taxon>Embryophyta</taxon>
        <taxon>Tracheophyta</taxon>
        <taxon>Spermatophyta</taxon>
        <taxon>Magnoliopsida</taxon>
        <taxon>eudicotyledons</taxon>
        <taxon>Gunneridae</taxon>
        <taxon>Pentapetalae</taxon>
        <taxon>asterids</taxon>
        <taxon>lamiids</taxon>
        <taxon>Lamiales</taxon>
        <taxon>Plantaginaceae</taxon>
        <taxon>Cheloneae</taxon>
        <taxon>Penstemon</taxon>
    </lineage>
</organism>
<dbReference type="Gene3D" id="1.10.510.10">
    <property type="entry name" value="Transferase(Phosphotransferase) domain 1"/>
    <property type="match status" value="1"/>
</dbReference>
<dbReference type="AlphaFoldDB" id="A0ABD3UBV2"/>
<accession>A0ABD3UBV2</accession>
<dbReference type="Gene3D" id="3.30.200.20">
    <property type="entry name" value="Phosphorylase Kinase, domain 1"/>
    <property type="match status" value="1"/>
</dbReference>
<feature type="binding site" evidence="15">
    <location>
        <position position="490"/>
    </location>
    <ligand>
        <name>ATP</name>
        <dbReference type="ChEBI" id="CHEBI:30616"/>
    </ligand>
</feature>
<keyword evidence="5 17" id="KW-0812">Transmembrane</keyword>
<evidence type="ECO:0000256" key="10">
    <source>
        <dbReference type="ARBA" id="ARBA00022989"/>
    </source>
</evidence>
<dbReference type="GO" id="GO:0005886">
    <property type="term" value="C:plasma membrane"/>
    <property type="evidence" value="ECO:0007669"/>
    <property type="project" value="UniProtKB-SubCell"/>
</dbReference>
<dbReference type="GO" id="GO:0004674">
    <property type="term" value="F:protein serine/threonine kinase activity"/>
    <property type="evidence" value="ECO:0007669"/>
    <property type="project" value="UniProtKB-KW"/>
</dbReference>
<comment type="caution">
    <text evidence="20">The sequence shown here is derived from an EMBL/GenBank/DDBJ whole genome shotgun (WGS) entry which is preliminary data.</text>
</comment>
<dbReference type="InterPro" id="IPR011009">
    <property type="entry name" value="Kinase-like_dom_sf"/>
</dbReference>
<keyword evidence="14" id="KW-0460">Magnesium</keyword>
<evidence type="ECO:0000256" key="18">
    <source>
        <dbReference type="SAM" id="SignalP"/>
    </source>
</evidence>
<evidence type="ECO:0000256" key="8">
    <source>
        <dbReference type="ARBA" id="ARBA00022777"/>
    </source>
</evidence>
<keyword evidence="8" id="KW-0418">Kinase</keyword>
<dbReference type="InterPro" id="IPR009091">
    <property type="entry name" value="RCC1/BLIP-II"/>
</dbReference>
<dbReference type="CDD" id="cd14066">
    <property type="entry name" value="STKc_IRAK"/>
    <property type="match status" value="1"/>
</dbReference>
<proteinExistence type="predicted"/>
<evidence type="ECO:0000256" key="3">
    <source>
        <dbReference type="ARBA" id="ARBA00022527"/>
    </source>
</evidence>
<evidence type="ECO:0000256" key="2">
    <source>
        <dbReference type="ARBA" id="ARBA00022475"/>
    </source>
</evidence>
<dbReference type="GO" id="GO:0042803">
    <property type="term" value="F:protein homodimerization activity"/>
    <property type="evidence" value="ECO:0007669"/>
    <property type="project" value="UniProtKB-ARBA"/>
</dbReference>
<evidence type="ECO:0000256" key="11">
    <source>
        <dbReference type="ARBA" id="ARBA00023136"/>
    </source>
</evidence>
<protein>
    <recommendedName>
        <fullName evidence="19">Protein kinase domain-containing protein</fullName>
    </recommendedName>
</protein>
<comment type="subcellular location">
    <subcellularLocation>
        <location evidence="1">Cell membrane</location>
        <topology evidence="1">Single-pass membrane protein</topology>
    </subcellularLocation>
</comment>
<evidence type="ECO:0000256" key="9">
    <source>
        <dbReference type="ARBA" id="ARBA00022840"/>
    </source>
</evidence>
<evidence type="ECO:0000259" key="19">
    <source>
        <dbReference type="PROSITE" id="PS50011"/>
    </source>
</evidence>
<evidence type="ECO:0000313" key="20">
    <source>
        <dbReference type="EMBL" id="KAL3845628.1"/>
    </source>
</evidence>
<feature type="active site" description="Proton acceptor" evidence="13">
    <location>
        <position position="599"/>
    </location>
</feature>
<keyword evidence="9 15" id="KW-0067">ATP-binding</keyword>
<keyword evidence="4" id="KW-0808">Transferase</keyword>
<name>A0ABD3UBV2_9LAMI</name>
<gene>
    <name evidence="20" type="ORF">ACJIZ3_003031</name>
</gene>
<evidence type="ECO:0000256" key="15">
    <source>
        <dbReference type="PROSITE-ProRule" id="PRU10141"/>
    </source>
</evidence>
<keyword evidence="6 18" id="KW-0732">Signal</keyword>
<dbReference type="GO" id="GO:0005524">
    <property type="term" value="F:ATP binding"/>
    <property type="evidence" value="ECO:0007669"/>
    <property type="project" value="UniProtKB-UniRule"/>
</dbReference>
<dbReference type="EMBL" id="JBJXBP010000002">
    <property type="protein sequence ID" value="KAL3845628.1"/>
    <property type="molecule type" value="Genomic_DNA"/>
</dbReference>
<dbReference type="InterPro" id="IPR001245">
    <property type="entry name" value="Ser-Thr/Tyr_kinase_cat_dom"/>
</dbReference>
<feature type="chain" id="PRO_5044842025" description="Protein kinase domain-containing protein" evidence="18">
    <location>
        <begin position="28"/>
        <end position="770"/>
    </location>
</feature>
<dbReference type="FunFam" id="1.10.510.10:FF:000468">
    <property type="entry name" value="PTI1-like tyrosine-protein kinase 3"/>
    <property type="match status" value="1"/>
</dbReference>
<dbReference type="InterPro" id="IPR000719">
    <property type="entry name" value="Prot_kinase_dom"/>
</dbReference>
<evidence type="ECO:0000256" key="14">
    <source>
        <dbReference type="PIRSR" id="PIRSR000615-3"/>
    </source>
</evidence>
<dbReference type="Proteomes" id="UP001634393">
    <property type="component" value="Unassembled WGS sequence"/>
</dbReference>
<keyword evidence="10 17" id="KW-1133">Transmembrane helix</keyword>
<feature type="binding site" evidence="14">
    <location>
        <position position="604"/>
    </location>
    <ligand>
        <name>Mg(2+)</name>
        <dbReference type="ChEBI" id="CHEBI:18420"/>
    </ligand>
</feature>
<evidence type="ECO:0000256" key="7">
    <source>
        <dbReference type="ARBA" id="ARBA00022741"/>
    </source>
</evidence>
<feature type="transmembrane region" description="Helical" evidence="17">
    <location>
        <begin position="370"/>
        <end position="393"/>
    </location>
</feature>
<feature type="signal peptide" evidence="18">
    <location>
        <begin position="1"/>
        <end position="27"/>
    </location>
</feature>
<keyword evidence="2" id="KW-1003">Cell membrane</keyword>
<feature type="domain" description="Protein kinase" evidence="19">
    <location>
        <begin position="462"/>
        <end position="751"/>
    </location>
</feature>
<dbReference type="InterPro" id="IPR008271">
    <property type="entry name" value="Ser/Thr_kinase_AS"/>
</dbReference>
<evidence type="ECO:0000256" key="16">
    <source>
        <dbReference type="SAM" id="MobiDB-lite"/>
    </source>
</evidence>
<keyword evidence="3" id="KW-0723">Serine/threonine-protein kinase</keyword>
<sequence length="770" mass="84693">MAFHFVKTLPFLIFTLSLISLFPLFHSLSTVAISETGNQTLVCAITQQNQQSNSFLNCTSFPQRVQIQLNTPFSSISGIVGGNGFLCALTFNSSIIVCWRFTNIVNNMNYTRIYLGPVLRELNSGNTHICGLSLTNGFQCWQWQNLNFSDNNITSNLAVGEDFVCGLSSLSRIHCLGSDTNVTNLVPNGEFRHIAAGNGGVCAVSVIGSLECWGNMVGERPQGAFTSLALGESRGCAIRPNETVVCWGENGFSLPLSLRNESFIALEAKRRIFCGVLTSNYSLVCWGNEDFDSNLLVLNNVVPGPCRSRNECTCGVLPNYGQYCAQGMVICQPCVNPAPSENPPPPFPLPMPPSPPFSGAPSSRRWNGRMVAFFVVGCVGSFSTLLVVCVFLFSRYIKIRGSRIHDSGRLEEGGSPQPSGEMGQESAPRVLEKKLSHLISLGNGSHLEEFSLQVLLEITENFSEDHKIGTGSFGSVYYATLDDGRQVAIKRAETSSSSSYVGATKRGQEDKDGAFLNELEFLSRLNHKNLVRLLGYCEESNERVLLYEYMNNGTLHDHLHKLEISPLMTWANRIKVALDAARGIEYLHEYAVPHVIHRDIKSSNILLDATWTAKVSDFGLSLLGPQDDESHLSLRAAGTMGYMDPEYYRLQMLTTKSDVYSFGIVLLELLSGCKAIHKNENGVPRNVVDYVIPYVIQDEIHRILDRRVPPPTPFEIEAVAYVGYLAADCVMPEGRDRPAMSEVVNSLDRALEACLAPPPLLSRSTTDSSS</sequence>
<dbReference type="SUPFAM" id="SSF50985">
    <property type="entry name" value="RCC1/BLIP-II"/>
    <property type="match status" value="1"/>
</dbReference>
<evidence type="ECO:0000256" key="17">
    <source>
        <dbReference type="SAM" id="Phobius"/>
    </source>
</evidence>
<keyword evidence="14" id="KW-0479">Metal-binding</keyword>
<dbReference type="GO" id="GO:0051707">
    <property type="term" value="P:response to other organism"/>
    <property type="evidence" value="ECO:0007669"/>
    <property type="project" value="UniProtKB-ARBA"/>
</dbReference>
<dbReference type="InterPro" id="IPR017441">
    <property type="entry name" value="Protein_kinase_ATP_BS"/>
</dbReference>
<evidence type="ECO:0000313" key="21">
    <source>
        <dbReference type="Proteomes" id="UP001634393"/>
    </source>
</evidence>
<dbReference type="PROSITE" id="PS00107">
    <property type="entry name" value="PROTEIN_KINASE_ATP"/>
    <property type="match status" value="1"/>
</dbReference>
<keyword evidence="12" id="KW-1015">Disulfide bond</keyword>
<dbReference type="PROSITE" id="PS00108">
    <property type="entry name" value="PROTEIN_KINASE_ST"/>
    <property type="match status" value="1"/>
</dbReference>
<evidence type="ECO:0000256" key="13">
    <source>
        <dbReference type="PIRSR" id="PIRSR000615-1"/>
    </source>
</evidence>
<keyword evidence="7 15" id="KW-0547">Nucleotide-binding</keyword>
<evidence type="ECO:0000256" key="1">
    <source>
        <dbReference type="ARBA" id="ARBA00004162"/>
    </source>
</evidence>
<feature type="region of interest" description="Disordered" evidence="16">
    <location>
        <begin position="407"/>
        <end position="427"/>
    </location>
</feature>
<evidence type="ECO:0000256" key="5">
    <source>
        <dbReference type="ARBA" id="ARBA00022692"/>
    </source>
</evidence>
<evidence type="ECO:0000256" key="4">
    <source>
        <dbReference type="ARBA" id="ARBA00022679"/>
    </source>
</evidence>
<dbReference type="Pfam" id="PF07714">
    <property type="entry name" value="PK_Tyr_Ser-Thr"/>
    <property type="match status" value="1"/>
</dbReference>